<evidence type="ECO:0000256" key="3">
    <source>
        <dbReference type="SAM" id="MobiDB-lite"/>
    </source>
</evidence>
<sequence>MGKQERRDAKTEREATKQQSAKEKATKDAEDAFWKASGEGERSKAQKKREDSESKKADSIAKKAELKKLAEIEEESMSKKPVNKAAPKVTRYQLDLQKEEDSKHRQQAMEVKNLTSRREVGADEYSRMLESTENTNHQDDTLHASGIEQAIGALSVRPDVEADKHPEKRAKAAWKAFEEKNLPDLKLEKPGLKLNQYRELLWKQWLKSPENPLNQAPQ</sequence>
<proteinExistence type="inferred from homology"/>
<gene>
    <name evidence="5" type="ORF">PPAR00522_LOCUS17472</name>
</gene>
<evidence type="ECO:0000259" key="4">
    <source>
        <dbReference type="Pfam" id="PF06244"/>
    </source>
</evidence>
<dbReference type="AlphaFoldDB" id="A0A7S0VL03"/>
<keyword evidence="2" id="KW-0175">Coiled coil</keyword>
<dbReference type="InterPro" id="IPR010422">
    <property type="entry name" value="Ccdc124/Oxs1"/>
</dbReference>
<dbReference type="PANTHER" id="PTHR21680:SF0">
    <property type="entry name" value="COILED-COIL DOMAIN-CONTAINING PROTEIN 124"/>
    <property type="match status" value="1"/>
</dbReference>
<comment type="similarity">
    <text evidence="1">Belongs to the CCDC124 family.</text>
</comment>
<dbReference type="GO" id="GO:0006366">
    <property type="term" value="P:transcription by RNA polymerase II"/>
    <property type="evidence" value="ECO:0007669"/>
    <property type="project" value="TreeGrafter"/>
</dbReference>
<evidence type="ECO:0000256" key="1">
    <source>
        <dbReference type="ARBA" id="ARBA00008296"/>
    </source>
</evidence>
<dbReference type="Pfam" id="PF06244">
    <property type="entry name" value="Ccdc124"/>
    <property type="match status" value="1"/>
</dbReference>
<evidence type="ECO:0000256" key="2">
    <source>
        <dbReference type="ARBA" id="ARBA00023054"/>
    </source>
</evidence>
<name>A0A7S0VL03_9CHLO</name>
<feature type="domain" description="Coiled-coil" evidence="4">
    <location>
        <begin position="135"/>
        <end position="215"/>
    </location>
</feature>
<reference evidence="5" key="1">
    <citation type="submission" date="2021-01" db="EMBL/GenBank/DDBJ databases">
        <authorList>
            <person name="Corre E."/>
            <person name="Pelletier E."/>
            <person name="Niang G."/>
            <person name="Scheremetjew M."/>
            <person name="Finn R."/>
            <person name="Kale V."/>
            <person name="Holt S."/>
            <person name="Cochrane G."/>
            <person name="Meng A."/>
            <person name="Brown T."/>
            <person name="Cohen L."/>
        </authorList>
    </citation>
    <scope>NUCLEOTIDE SEQUENCE</scope>
    <source>
        <strain evidence="5">SAG 63-3</strain>
    </source>
</reference>
<dbReference type="GO" id="GO:0005634">
    <property type="term" value="C:nucleus"/>
    <property type="evidence" value="ECO:0007669"/>
    <property type="project" value="TreeGrafter"/>
</dbReference>
<dbReference type="InterPro" id="IPR054414">
    <property type="entry name" value="Ccdc124/Oxs1_C"/>
</dbReference>
<evidence type="ECO:0000313" key="5">
    <source>
        <dbReference type="EMBL" id="CAD8784876.1"/>
    </source>
</evidence>
<dbReference type="PANTHER" id="PTHR21680">
    <property type="entry name" value="COILED-COIL DOMAIN-CONTAINING PROTEIN 124"/>
    <property type="match status" value="1"/>
</dbReference>
<dbReference type="GO" id="GO:0003713">
    <property type="term" value="F:transcription coactivator activity"/>
    <property type="evidence" value="ECO:0007669"/>
    <property type="project" value="TreeGrafter"/>
</dbReference>
<accession>A0A7S0VL03</accession>
<dbReference type="EMBL" id="HBFM01026976">
    <property type="protein sequence ID" value="CAD8784876.1"/>
    <property type="molecule type" value="Transcribed_RNA"/>
</dbReference>
<organism evidence="5">
    <name type="scientific">Polytomella parva</name>
    <dbReference type="NCBI Taxonomy" id="51329"/>
    <lineage>
        <taxon>Eukaryota</taxon>
        <taxon>Viridiplantae</taxon>
        <taxon>Chlorophyta</taxon>
        <taxon>core chlorophytes</taxon>
        <taxon>Chlorophyceae</taxon>
        <taxon>CS clade</taxon>
        <taxon>Chlamydomonadales</taxon>
        <taxon>Chlamydomonadaceae</taxon>
        <taxon>Polytomella</taxon>
    </lineage>
</organism>
<feature type="region of interest" description="Disordered" evidence="3">
    <location>
        <begin position="1"/>
        <end position="64"/>
    </location>
</feature>
<protein>
    <recommendedName>
        <fullName evidence="4">Coiled-coil domain-containing protein</fullName>
    </recommendedName>
</protein>